<accession>A0A3A4B4A5</accession>
<reference evidence="1 2" key="1">
    <citation type="submission" date="2018-09" db="EMBL/GenBank/DDBJ databases">
        <title>YIM 75507 draft genome.</title>
        <authorList>
            <person name="Tang S."/>
            <person name="Feng Y."/>
        </authorList>
    </citation>
    <scope>NUCLEOTIDE SEQUENCE [LARGE SCALE GENOMIC DNA]</scope>
    <source>
        <strain evidence="1 2">YIM 75507</strain>
    </source>
</reference>
<dbReference type="AlphaFoldDB" id="A0A3A4B4A5"/>
<dbReference type="NCBIfam" id="NF040893">
    <property type="entry name" value="SAVMC3_10250"/>
    <property type="match status" value="1"/>
</dbReference>
<proteinExistence type="predicted"/>
<organism evidence="1 2">
    <name type="scientific">Bailinhaonella thermotolerans</name>
    <dbReference type="NCBI Taxonomy" id="1070861"/>
    <lineage>
        <taxon>Bacteria</taxon>
        <taxon>Bacillati</taxon>
        <taxon>Actinomycetota</taxon>
        <taxon>Actinomycetes</taxon>
        <taxon>Streptosporangiales</taxon>
        <taxon>Streptosporangiaceae</taxon>
        <taxon>Bailinhaonella</taxon>
    </lineage>
</organism>
<comment type="caution">
    <text evidence="1">The sequence shown here is derived from an EMBL/GenBank/DDBJ whole genome shotgun (WGS) entry which is preliminary data.</text>
</comment>
<dbReference type="Proteomes" id="UP000265768">
    <property type="component" value="Unassembled WGS sequence"/>
</dbReference>
<dbReference type="RefSeq" id="WP_119927039.1">
    <property type="nucleotide sequence ID" value="NZ_QZEY01000004.1"/>
</dbReference>
<name>A0A3A4B4A5_9ACTN</name>
<dbReference type="Pfam" id="PF22880">
    <property type="entry name" value="DUF7019"/>
    <property type="match status" value="1"/>
</dbReference>
<dbReference type="OrthoDB" id="3397153at2"/>
<gene>
    <name evidence="1" type="ORF">D5H75_15110</name>
</gene>
<evidence type="ECO:0000313" key="2">
    <source>
        <dbReference type="Proteomes" id="UP000265768"/>
    </source>
</evidence>
<protein>
    <submittedName>
        <fullName evidence="1">Uncharacterized protein</fullName>
    </submittedName>
</protein>
<dbReference type="InterPro" id="IPR054284">
    <property type="entry name" value="DUF7019"/>
</dbReference>
<keyword evidence="2" id="KW-1185">Reference proteome</keyword>
<evidence type="ECO:0000313" key="1">
    <source>
        <dbReference type="EMBL" id="RJL32789.1"/>
    </source>
</evidence>
<sequence length="234" mass="24302">MRYYEYLSVAKVEMLYGQLGGPGPAVSHEVGLDVKVLRATRRSETTGEPGLYDKLTAVEDRIYASEPVGSVDEPAAWIYGRMPLSAVLLPPAGDGAADRAVLFAGASETGAFLVMGGAARHLTSQAGAPPIQGGGLSPSGRLGLQQALKAYAAEIGAAVPEHDQLGRPAFPVHPELVPGRLHSPAHEIASRGTPLGACEFLAKRLASGPATSSHPHWPTPTGTLATPLFIALTD</sequence>
<dbReference type="EMBL" id="QZEY01000004">
    <property type="protein sequence ID" value="RJL32789.1"/>
    <property type="molecule type" value="Genomic_DNA"/>
</dbReference>